<dbReference type="KEGG" id="boa:Bovatus_02069"/>
<organism evidence="1">
    <name type="scientific">Bacteroides ovatus</name>
    <dbReference type="NCBI Taxonomy" id="28116"/>
    <lineage>
        <taxon>Bacteria</taxon>
        <taxon>Pseudomonadati</taxon>
        <taxon>Bacteroidota</taxon>
        <taxon>Bacteroidia</taxon>
        <taxon>Bacteroidales</taxon>
        <taxon>Bacteroidaceae</taxon>
        <taxon>Bacteroides</taxon>
    </lineage>
</organism>
<sequence>MFVANVMYCFEISSRNLKKKRGDIFRHELHGLTLLLYSYDNTKDREFCVIRA</sequence>
<accession>A0A6N2XP06</accession>
<dbReference type="EMBL" id="CACRTD010000099">
    <property type="protein sequence ID" value="VYT56124.1"/>
    <property type="molecule type" value="Genomic_DNA"/>
</dbReference>
<proteinExistence type="predicted"/>
<reference evidence="1" key="1">
    <citation type="submission" date="2019-11" db="EMBL/GenBank/DDBJ databases">
        <authorList>
            <person name="Feng L."/>
        </authorList>
    </citation>
    <scope>NUCLEOTIDE SEQUENCE</scope>
    <source>
        <strain evidence="1">BovatusLFYP28</strain>
    </source>
</reference>
<evidence type="ECO:0000313" key="1">
    <source>
        <dbReference type="EMBL" id="VYT56124.1"/>
    </source>
</evidence>
<dbReference type="AlphaFoldDB" id="A0A6N2XP06"/>
<gene>
    <name evidence="1" type="ORF">BOLFYP28_05027</name>
</gene>
<protein>
    <submittedName>
        <fullName evidence="1">Uncharacterized protein</fullName>
    </submittedName>
</protein>
<name>A0A6N2XP06_BACOV</name>